<dbReference type="InterPro" id="IPR013094">
    <property type="entry name" value="AB_hydrolase_3"/>
</dbReference>
<sequence length="355" mass="38102">MDGWSRPAALTAGALTIAALGLAVWAKTSGVSVRAKLVNDVALPLSGMKRKARDAQGLRRQIARHRRIEPARPSVWLRRKRCVRAEMLDGTEVITVSPRDRSSGVTILYLHGGAWVFDVLAAHWRIIDALIARTGARVILPRYPLAPENSWRRTYAFLEHLLSSIGESPRDRLILAGDSAGGGLSLGIAQRLRARGETLPAGLLLFSPALDLTFSDPSVQAIAPRDPMLAVPGCREAARLWATGTPPADPRISPLFGSLEGLPPVAIVTGTRDLLHPDSLRLREGLARAGRTAALYLHPEQCHVFVGAPIPEAARALDQAGAFIRDCVGAPDVSAQRPVYPEAAAAAFRRSNAVA</sequence>
<dbReference type="Proteomes" id="UP001355206">
    <property type="component" value="Unassembled WGS sequence"/>
</dbReference>
<dbReference type="Gene3D" id="3.40.50.1820">
    <property type="entry name" value="alpha/beta hydrolase"/>
    <property type="match status" value="1"/>
</dbReference>
<protein>
    <submittedName>
        <fullName evidence="3">Esterase</fullName>
    </submittedName>
</protein>
<dbReference type="PANTHER" id="PTHR48081:SF8">
    <property type="entry name" value="ALPHA_BETA HYDROLASE FOLD-3 DOMAIN-CONTAINING PROTEIN-RELATED"/>
    <property type="match status" value="1"/>
</dbReference>
<feature type="domain" description="Alpha/beta hydrolase fold-3" evidence="2">
    <location>
        <begin position="107"/>
        <end position="306"/>
    </location>
</feature>
<comment type="caution">
    <text evidence="3">The sequence shown here is derived from an EMBL/GenBank/DDBJ whole genome shotgun (WGS) entry which is preliminary data.</text>
</comment>
<dbReference type="SUPFAM" id="SSF53474">
    <property type="entry name" value="alpha/beta-Hydrolases"/>
    <property type="match status" value="1"/>
</dbReference>
<evidence type="ECO:0000313" key="4">
    <source>
        <dbReference type="Proteomes" id="UP001355206"/>
    </source>
</evidence>
<reference evidence="3 4" key="1">
    <citation type="journal article" date="2012" name="Genet. Mol. Biol.">
        <title>Analysis of 16S rRNA and mxaF genes revealing insights into Methylobacterium niche-specific plant association.</title>
        <authorList>
            <person name="Dourado M.N."/>
            <person name="Andreote F.D."/>
            <person name="Dini-Andreote F."/>
            <person name="Conti R."/>
            <person name="Araujo J.M."/>
            <person name="Araujo W.L."/>
        </authorList>
    </citation>
    <scope>NUCLEOTIDE SEQUENCE [LARGE SCALE GENOMIC DNA]</scope>
    <source>
        <strain evidence="3 4">TC3-10</strain>
    </source>
</reference>
<keyword evidence="4" id="KW-1185">Reference proteome</keyword>
<dbReference type="PANTHER" id="PTHR48081">
    <property type="entry name" value="AB HYDROLASE SUPERFAMILY PROTEIN C4A8.06C"/>
    <property type="match status" value="1"/>
</dbReference>
<proteinExistence type="predicted"/>
<name>A0ABU7TY45_9HYPH</name>
<dbReference type="InterPro" id="IPR050300">
    <property type="entry name" value="GDXG_lipolytic_enzyme"/>
</dbReference>
<evidence type="ECO:0000313" key="3">
    <source>
        <dbReference type="EMBL" id="MEE7494496.1"/>
    </source>
</evidence>
<dbReference type="EMBL" id="MLCA01000016">
    <property type="protein sequence ID" value="MEE7494496.1"/>
    <property type="molecule type" value="Genomic_DNA"/>
</dbReference>
<dbReference type="InterPro" id="IPR029058">
    <property type="entry name" value="AB_hydrolase_fold"/>
</dbReference>
<evidence type="ECO:0000256" key="1">
    <source>
        <dbReference type="ARBA" id="ARBA00022801"/>
    </source>
</evidence>
<evidence type="ECO:0000259" key="2">
    <source>
        <dbReference type="Pfam" id="PF07859"/>
    </source>
</evidence>
<dbReference type="Pfam" id="PF07859">
    <property type="entry name" value="Abhydrolase_3"/>
    <property type="match status" value="1"/>
</dbReference>
<organism evidence="3 4">
    <name type="scientific">Methylobacterium oryzae</name>
    <dbReference type="NCBI Taxonomy" id="334852"/>
    <lineage>
        <taxon>Bacteria</taxon>
        <taxon>Pseudomonadati</taxon>
        <taxon>Pseudomonadota</taxon>
        <taxon>Alphaproteobacteria</taxon>
        <taxon>Hyphomicrobiales</taxon>
        <taxon>Methylobacteriaceae</taxon>
        <taxon>Methylobacterium</taxon>
    </lineage>
</organism>
<keyword evidence="1" id="KW-0378">Hydrolase</keyword>
<dbReference type="RefSeq" id="WP_331304466.1">
    <property type="nucleotide sequence ID" value="NZ_MLCA01000016.1"/>
</dbReference>
<accession>A0ABU7TY45</accession>
<gene>
    <name evidence="3" type="ORF">MOTC310_30355</name>
</gene>